<proteinExistence type="predicted"/>
<keyword evidence="5" id="KW-0677">Repeat</keyword>
<feature type="repeat" description="WD" evidence="8">
    <location>
        <begin position="193"/>
        <end position="227"/>
    </location>
</feature>
<dbReference type="PROSITE" id="PS50082">
    <property type="entry name" value="WD_REPEATS_2"/>
    <property type="match status" value="5"/>
</dbReference>
<evidence type="ECO:0000256" key="4">
    <source>
        <dbReference type="ARBA" id="ARBA00022574"/>
    </source>
</evidence>
<dbReference type="InterPro" id="IPR019775">
    <property type="entry name" value="WD40_repeat_CS"/>
</dbReference>
<dbReference type="KEGG" id="osn:115212801"/>
<evidence type="ECO:0000256" key="7">
    <source>
        <dbReference type="ARBA" id="ARBA00040954"/>
    </source>
</evidence>
<comment type="subcellular location">
    <subcellularLocation>
        <location evidence="2">Cytoplasm</location>
    </subcellularLocation>
    <subcellularLocation>
        <location evidence="1">Nucleus</location>
    </subcellularLocation>
</comment>
<dbReference type="PANTHER" id="PTHR19855:SF12">
    <property type="entry name" value="WD REPEAT-CONTAINING PROTEIN 37"/>
    <property type="match status" value="1"/>
</dbReference>
<dbReference type="InterPro" id="IPR020472">
    <property type="entry name" value="WD40_PAC1"/>
</dbReference>
<evidence type="ECO:0000256" key="9">
    <source>
        <dbReference type="SAM" id="Coils"/>
    </source>
</evidence>
<dbReference type="Pfam" id="PF00400">
    <property type="entry name" value="WD40"/>
    <property type="match status" value="5"/>
</dbReference>
<dbReference type="RefSeq" id="XP_036359432.1">
    <property type="nucleotide sequence ID" value="XM_036503539.1"/>
</dbReference>
<reference evidence="12 13" key="1">
    <citation type="submission" date="2025-08" db="UniProtKB">
        <authorList>
            <consortium name="RefSeq"/>
        </authorList>
    </citation>
    <scope>IDENTIFICATION</scope>
</reference>
<feature type="repeat" description="WD" evidence="8">
    <location>
        <begin position="374"/>
        <end position="414"/>
    </location>
</feature>
<sequence length="502" mass="56024">MFMDLSTKQSKVKSSQSAYRRHRGVHREGHTITNMNRYDLDSDSILPPELRTKLYRLFGQIEREFEKVYSENVSLQEKVEALNERLETYTNCSIDKPAPDITDSSEISAKPKRSASQISQKIKSTYKVSTSKIVSSFRTAPTAYNLVREYSGHRDGVWEVSVSKAGHPVLGTASADHTARIWCIESGVALQQYIGHQGSVNSIRFHPNQDLALTGSGDRTAHIWKMQFTLPSHLEFMMRSKSDYGYTLMAKSHSSGEDDLEGSEKEDPLEDGIDSSQEAALVKTPAVELNGHMCVVIAADWMAGGEQVITASWDRTAILYESETGEQVNTLTGHHQELTDVCAHPSQRLVVTSSKDTTFRLWDMRDPSLEVNVFQGHTQPVTSSVFAGVDKVVSGSDDRTVKVWDLKNMSSPIVTIRTDSAVNRLAVSQSQNLIAIPHDNRNVRLYDIQGARVGRLPKSNRQGHSRMVCSVTWAEESSLCHLFSCGFDRQVLGWQINVAAKE</sequence>
<evidence type="ECO:0000256" key="3">
    <source>
        <dbReference type="ARBA" id="ARBA00022490"/>
    </source>
</evidence>
<accession>A0A6P7SFZ4</accession>
<protein>
    <recommendedName>
        <fullName evidence="7">WD repeat-containing protein 37</fullName>
    </recommendedName>
</protein>
<dbReference type="Proteomes" id="UP000515154">
    <property type="component" value="Linkage group LG6"/>
</dbReference>
<evidence type="ECO:0000256" key="2">
    <source>
        <dbReference type="ARBA" id="ARBA00004496"/>
    </source>
</evidence>
<dbReference type="InterPro" id="IPR036322">
    <property type="entry name" value="WD40_repeat_dom_sf"/>
</dbReference>
<dbReference type="CDD" id="cd00200">
    <property type="entry name" value="WD40"/>
    <property type="match status" value="1"/>
</dbReference>
<dbReference type="GO" id="GO:0005634">
    <property type="term" value="C:nucleus"/>
    <property type="evidence" value="ECO:0007669"/>
    <property type="project" value="UniProtKB-SubCell"/>
</dbReference>
<feature type="region of interest" description="Disordered" evidence="10">
    <location>
        <begin position="1"/>
        <end position="24"/>
    </location>
</feature>
<keyword evidence="6" id="KW-0539">Nucleus</keyword>
<feature type="compositionally biased region" description="Low complexity" evidence="10">
    <location>
        <begin position="1"/>
        <end position="17"/>
    </location>
</feature>
<feature type="region of interest" description="Disordered" evidence="10">
    <location>
        <begin position="253"/>
        <end position="273"/>
    </location>
</feature>
<dbReference type="InterPro" id="IPR001680">
    <property type="entry name" value="WD40_rpt"/>
</dbReference>
<dbReference type="InterPro" id="IPR015943">
    <property type="entry name" value="WD40/YVTN_repeat-like_dom_sf"/>
</dbReference>
<keyword evidence="4 8" id="KW-0853">WD repeat</keyword>
<feature type="region of interest" description="Disordered" evidence="10">
    <location>
        <begin position="93"/>
        <end position="113"/>
    </location>
</feature>
<dbReference type="AlphaFoldDB" id="A0A6P7SFZ4"/>
<evidence type="ECO:0000313" key="12">
    <source>
        <dbReference type="RefSeq" id="XP_029637369.1"/>
    </source>
</evidence>
<keyword evidence="3" id="KW-0963">Cytoplasm</keyword>
<dbReference type="PANTHER" id="PTHR19855">
    <property type="entry name" value="WD40 REPEAT PROTEIN 12, 37"/>
    <property type="match status" value="1"/>
</dbReference>
<dbReference type="PRINTS" id="PR00320">
    <property type="entry name" value="GPROTEINBRPT"/>
</dbReference>
<dbReference type="RefSeq" id="XP_029637369.1">
    <property type="nucleotide sequence ID" value="XM_029781509.2"/>
</dbReference>
<feature type="coiled-coil region" evidence="9">
    <location>
        <begin position="65"/>
        <end position="92"/>
    </location>
</feature>
<dbReference type="PROSITE" id="PS00678">
    <property type="entry name" value="WD_REPEATS_1"/>
    <property type="match status" value="1"/>
</dbReference>
<evidence type="ECO:0000256" key="10">
    <source>
        <dbReference type="SAM" id="MobiDB-lite"/>
    </source>
</evidence>
<evidence type="ECO:0000256" key="5">
    <source>
        <dbReference type="ARBA" id="ARBA00022737"/>
    </source>
</evidence>
<dbReference type="Gene3D" id="2.130.10.10">
    <property type="entry name" value="YVTN repeat-like/Quinoprotein amine dehydrogenase"/>
    <property type="match status" value="3"/>
</dbReference>
<dbReference type="PROSITE" id="PS50294">
    <property type="entry name" value="WD_REPEATS_REGION"/>
    <property type="match status" value="3"/>
</dbReference>
<dbReference type="GO" id="GO:0005737">
    <property type="term" value="C:cytoplasm"/>
    <property type="evidence" value="ECO:0007669"/>
    <property type="project" value="UniProtKB-SubCell"/>
</dbReference>
<feature type="repeat" description="WD" evidence="8">
    <location>
        <begin position="150"/>
        <end position="192"/>
    </location>
</feature>
<keyword evidence="9" id="KW-0175">Coiled coil</keyword>
<evidence type="ECO:0000313" key="13">
    <source>
        <dbReference type="RefSeq" id="XP_036359432.1"/>
    </source>
</evidence>
<name>A0A6P7SFZ4_9MOLL</name>
<evidence type="ECO:0000256" key="6">
    <source>
        <dbReference type="ARBA" id="ARBA00023242"/>
    </source>
</evidence>
<evidence type="ECO:0000313" key="11">
    <source>
        <dbReference type="Proteomes" id="UP000515154"/>
    </source>
</evidence>
<dbReference type="SUPFAM" id="SSF50978">
    <property type="entry name" value="WD40 repeat-like"/>
    <property type="match status" value="1"/>
</dbReference>
<organism evidence="11 12">
    <name type="scientific">Octopus sinensis</name>
    <name type="common">East Asian common octopus</name>
    <dbReference type="NCBI Taxonomy" id="2607531"/>
    <lineage>
        <taxon>Eukaryota</taxon>
        <taxon>Metazoa</taxon>
        <taxon>Spiralia</taxon>
        <taxon>Lophotrochozoa</taxon>
        <taxon>Mollusca</taxon>
        <taxon>Cephalopoda</taxon>
        <taxon>Coleoidea</taxon>
        <taxon>Octopodiformes</taxon>
        <taxon>Octopoda</taxon>
        <taxon>Incirrata</taxon>
        <taxon>Octopodidae</taxon>
        <taxon>Octopus</taxon>
    </lineage>
</organism>
<keyword evidence="11" id="KW-1185">Reference proteome</keyword>
<feature type="repeat" description="WD" evidence="8">
    <location>
        <begin position="331"/>
        <end position="372"/>
    </location>
</feature>
<evidence type="ECO:0000256" key="8">
    <source>
        <dbReference type="PROSITE-ProRule" id="PRU00221"/>
    </source>
</evidence>
<feature type="repeat" description="WD" evidence="8">
    <location>
        <begin position="289"/>
        <end position="330"/>
    </location>
</feature>
<gene>
    <name evidence="12 13" type="primary">LOC115212801</name>
</gene>
<evidence type="ECO:0000256" key="1">
    <source>
        <dbReference type="ARBA" id="ARBA00004123"/>
    </source>
</evidence>
<dbReference type="SMART" id="SM00320">
    <property type="entry name" value="WD40"/>
    <property type="match status" value="7"/>
</dbReference>